<keyword evidence="3" id="KW-1185">Reference proteome</keyword>
<reference evidence="3" key="1">
    <citation type="journal article" date="2019" name="Int. J. Syst. Evol. Microbiol.">
        <title>The Global Catalogue of Microorganisms (GCM) 10K type strain sequencing project: providing services to taxonomists for standard genome sequencing and annotation.</title>
        <authorList>
            <consortium name="The Broad Institute Genomics Platform"/>
            <consortium name="The Broad Institute Genome Sequencing Center for Infectious Disease"/>
            <person name="Wu L."/>
            <person name="Ma J."/>
        </authorList>
    </citation>
    <scope>NUCLEOTIDE SEQUENCE [LARGE SCALE GENOMIC DNA]</scope>
    <source>
        <strain evidence="3">YIM 94188</strain>
    </source>
</reference>
<feature type="transmembrane region" description="Helical" evidence="1">
    <location>
        <begin position="519"/>
        <end position="537"/>
    </location>
</feature>
<evidence type="ECO:0000313" key="3">
    <source>
        <dbReference type="Proteomes" id="UP001596072"/>
    </source>
</evidence>
<dbReference type="Gene3D" id="3.90.550.10">
    <property type="entry name" value="Spore Coat Polysaccharide Biosynthesis Protein SpsA, Chain A"/>
    <property type="match status" value="1"/>
</dbReference>
<dbReference type="Proteomes" id="UP001596072">
    <property type="component" value="Unassembled WGS sequence"/>
</dbReference>
<feature type="transmembrane region" description="Helical" evidence="1">
    <location>
        <begin position="544"/>
        <end position="562"/>
    </location>
</feature>
<organism evidence="2 3">
    <name type="scientific">Nocardioides vastitatis</name>
    <dbReference type="NCBI Taxonomy" id="2568655"/>
    <lineage>
        <taxon>Bacteria</taxon>
        <taxon>Bacillati</taxon>
        <taxon>Actinomycetota</taxon>
        <taxon>Actinomycetes</taxon>
        <taxon>Propionibacteriales</taxon>
        <taxon>Nocardioidaceae</taxon>
        <taxon>Nocardioides</taxon>
    </lineage>
</organism>
<dbReference type="InterPro" id="IPR029044">
    <property type="entry name" value="Nucleotide-diphossugar_trans"/>
</dbReference>
<keyword evidence="2" id="KW-0808">Transferase</keyword>
<name>A0ABW0ZEZ0_9ACTN</name>
<feature type="transmembrane region" description="Helical" evidence="1">
    <location>
        <begin position="399"/>
        <end position="421"/>
    </location>
</feature>
<evidence type="ECO:0000256" key="1">
    <source>
        <dbReference type="SAM" id="Phobius"/>
    </source>
</evidence>
<proteinExistence type="predicted"/>
<dbReference type="EMBL" id="JBHSNS010000005">
    <property type="protein sequence ID" value="MFC5729584.1"/>
    <property type="molecule type" value="Genomic_DNA"/>
</dbReference>
<feature type="transmembrane region" description="Helical" evidence="1">
    <location>
        <begin position="735"/>
        <end position="757"/>
    </location>
</feature>
<dbReference type="PANTHER" id="PTHR43685:SF3">
    <property type="entry name" value="SLR2126 PROTEIN"/>
    <property type="match status" value="1"/>
</dbReference>
<feature type="transmembrane region" description="Helical" evidence="1">
    <location>
        <begin position="574"/>
        <end position="606"/>
    </location>
</feature>
<feature type="transmembrane region" description="Helical" evidence="1">
    <location>
        <begin position="618"/>
        <end position="638"/>
    </location>
</feature>
<feature type="transmembrane region" description="Helical" evidence="1">
    <location>
        <begin position="701"/>
        <end position="723"/>
    </location>
</feature>
<keyword evidence="2" id="KW-0328">Glycosyltransferase</keyword>
<dbReference type="SUPFAM" id="SSF53448">
    <property type="entry name" value="Nucleotide-diphospho-sugar transferases"/>
    <property type="match status" value="1"/>
</dbReference>
<dbReference type="GO" id="GO:0016757">
    <property type="term" value="F:glycosyltransferase activity"/>
    <property type="evidence" value="ECO:0007669"/>
    <property type="project" value="UniProtKB-KW"/>
</dbReference>
<keyword evidence="1" id="KW-0812">Transmembrane</keyword>
<gene>
    <name evidence="2" type="ORF">ACFPQB_11710</name>
</gene>
<comment type="caution">
    <text evidence="2">The sequence shown here is derived from an EMBL/GenBank/DDBJ whole genome shotgun (WGS) entry which is preliminary data.</text>
</comment>
<protein>
    <submittedName>
        <fullName evidence="2">Glycosyltransferase</fullName>
        <ecNumber evidence="2">2.4.-.-</ecNumber>
    </submittedName>
</protein>
<dbReference type="RefSeq" id="WP_378527116.1">
    <property type="nucleotide sequence ID" value="NZ_JBHSNS010000005.1"/>
</dbReference>
<keyword evidence="1" id="KW-0472">Membrane</keyword>
<keyword evidence="1" id="KW-1133">Transmembrane helix</keyword>
<dbReference type="Pfam" id="PF13641">
    <property type="entry name" value="Glyco_tranf_2_3"/>
    <property type="match status" value="1"/>
</dbReference>
<sequence length="963" mass="101862">MSQQAEVAVLLVSHDGASWLTAVLAGLKAQTAPVGSVVAVDTGSRDGSPDLIENALAGVPAATVRRVPASTSFPQAVSEGLAALAQAGHEPEWLWILHDDANPAPDALAHLLAASAAHPEADILGPKLREWPSLRRLLELGVTISGTGRRETGLERGEYDQGQHDDVREVLAVNTAGMLIRRRALEELGGFDEELPMFGNDLDLGWRAAATGRTALIVPQAVVFHAEAAHRGVRRTPLTGRHTHFQERRAALFLLLANSPRAALPFQVVRLALGSVLRVLGLLCARAVGEALDELAALISVYRHPGKVRAARRSRAALVAATRGDAGPDRERVRRLLAPWWLPYRHGLDFFGDLVAAATNQAADVADRRRAAAAEREALEGPPPARHRDEDEEFAESGLVVRFFTSPVAVGMAVTVIALLIGVRDVLGGVAGGALSPAPSGVGEWWGLHLRSWHETGFGSQVPAPAYVLFLAIAGIPFGPSLLMSLLMALAAPFGLWGAWRFLRVLGRLVTPYGAPRWLLMWGSVMWALVPLVAGAWGGGRWGVVVAAAILPWLAHAALGFADPDPAHRWRAGWRVGLALALTTAVAPSSWLLVVVLVGVLLACAARLVPGEVRDRSVWAPPVAALAVPLLVLVPWWLPALLEGAFAATVLDIGRWPTAATSGWDLLLGRLGDLGAPWWVGIVLPVLAVLALVPRATRIPVLVCWLVAAVTAAAAVPLAVMSIDLPGVASQQPGVSSALLLLHAAWITAAVLGGLSLRHLGDLPKPLQAGLAVTGVAAVTAPLVGLVWFAGWGGERLTDPPESDVPVYMAQRAERAPEDGVLVLRGSVAEGLRYDVHRGDGPTVGEDEIAALTPEDPEITEVIRSLVTAPDSEAVAELSDRGILYIVQAAPADGAVSANLDATSGLVQASSERGTRSWQVTPEPQSLQEDGSWSRWILLLVQAISIPVLAVLSLPPLRRSRDE</sequence>
<dbReference type="PANTHER" id="PTHR43685">
    <property type="entry name" value="GLYCOSYLTRANSFERASE"/>
    <property type="match status" value="1"/>
</dbReference>
<accession>A0ABW0ZEZ0</accession>
<dbReference type="InterPro" id="IPR050834">
    <property type="entry name" value="Glycosyltransf_2"/>
</dbReference>
<feature type="transmembrane region" description="Helical" evidence="1">
    <location>
        <begin position="466"/>
        <end position="499"/>
    </location>
</feature>
<dbReference type="EC" id="2.4.-.-" evidence="2"/>
<evidence type="ECO:0000313" key="2">
    <source>
        <dbReference type="EMBL" id="MFC5729584.1"/>
    </source>
</evidence>
<feature type="transmembrane region" description="Helical" evidence="1">
    <location>
        <begin position="676"/>
        <end position="694"/>
    </location>
</feature>
<feature type="transmembrane region" description="Helical" evidence="1">
    <location>
        <begin position="769"/>
        <end position="791"/>
    </location>
</feature>